<evidence type="ECO:0000313" key="1">
    <source>
        <dbReference type="EMBL" id="KHJ89254.1"/>
    </source>
</evidence>
<reference evidence="1 2" key="1">
    <citation type="submission" date="2014-03" db="EMBL/GenBank/DDBJ databases">
        <title>Draft genome of the hookworm Oesophagostomum dentatum.</title>
        <authorList>
            <person name="Mitreva M."/>
        </authorList>
    </citation>
    <scope>NUCLEOTIDE SEQUENCE [LARGE SCALE GENOMIC DNA]</scope>
    <source>
        <strain evidence="1 2">OD-Hann</strain>
    </source>
</reference>
<name>A0A0B1SWB3_OESDE</name>
<dbReference type="AlphaFoldDB" id="A0A0B1SWB3"/>
<dbReference type="Proteomes" id="UP000053660">
    <property type="component" value="Unassembled WGS sequence"/>
</dbReference>
<keyword evidence="2" id="KW-1185">Reference proteome</keyword>
<accession>A0A0B1SWB3</accession>
<dbReference type="EMBL" id="KN554488">
    <property type="protein sequence ID" value="KHJ89254.1"/>
    <property type="molecule type" value="Genomic_DNA"/>
</dbReference>
<dbReference type="SUPFAM" id="SSF56436">
    <property type="entry name" value="C-type lectin-like"/>
    <property type="match status" value="1"/>
</dbReference>
<dbReference type="InterPro" id="IPR016187">
    <property type="entry name" value="CTDL_fold"/>
</dbReference>
<gene>
    <name evidence="1" type="ORF">OESDEN_10928</name>
</gene>
<evidence type="ECO:0000313" key="2">
    <source>
        <dbReference type="Proteomes" id="UP000053660"/>
    </source>
</evidence>
<sequence length="158" mass="18245">MKMRLAKFEDDDEPGFVAQSLHQKCPYCTLAWIRGVNDRRDGYTCKLVHLDDDEAGMIRCSKRNKLAKKRTFLCTKRISNTARGIEIKAERSKKRSITQIFFAKPVTLEDAHKSCNRRGYRLGVFHDIPEAAHVMKSYLKKCSGCSGLYWISTPPWTR</sequence>
<protein>
    <recommendedName>
        <fullName evidence="3">C-type lectin domain-containing protein</fullName>
    </recommendedName>
</protein>
<organism evidence="1 2">
    <name type="scientific">Oesophagostomum dentatum</name>
    <name type="common">Nodular worm</name>
    <dbReference type="NCBI Taxonomy" id="61180"/>
    <lineage>
        <taxon>Eukaryota</taxon>
        <taxon>Metazoa</taxon>
        <taxon>Ecdysozoa</taxon>
        <taxon>Nematoda</taxon>
        <taxon>Chromadorea</taxon>
        <taxon>Rhabditida</taxon>
        <taxon>Rhabditina</taxon>
        <taxon>Rhabditomorpha</taxon>
        <taxon>Strongyloidea</taxon>
        <taxon>Strongylidae</taxon>
        <taxon>Oesophagostomum</taxon>
    </lineage>
</organism>
<evidence type="ECO:0008006" key="3">
    <source>
        <dbReference type="Google" id="ProtNLM"/>
    </source>
</evidence>
<proteinExistence type="predicted"/>